<feature type="chain" id="PRO_5047410429" evidence="1">
    <location>
        <begin position="22"/>
        <end position="276"/>
    </location>
</feature>
<organism evidence="2 3">
    <name type="scientific">Novosphingobium beihaiensis</name>
    <dbReference type="NCBI Taxonomy" id="2930389"/>
    <lineage>
        <taxon>Bacteria</taxon>
        <taxon>Pseudomonadati</taxon>
        <taxon>Pseudomonadota</taxon>
        <taxon>Alphaproteobacteria</taxon>
        <taxon>Sphingomonadales</taxon>
        <taxon>Sphingomonadaceae</taxon>
        <taxon>Novosphingobium</taxon>
    </lineage>
</organism>
<accession>A0ABT0BW35</accession>
<keyword evidence="3" id="KW-1185">Reference proteome</keyword>
<proteinExistence type="predicted"/>
<dbReference type="RefSeq" id="WP_243924666.1">
    <property type="nucleotide sequence ID" value="NZ_JALHLG010000087.1"/>
</dbReference>
<comment type="caution">
    <text evidence="2">The sequence shown here is derived from an EMBL/GenBank/DDBJ whole genome shotgun (WGS) entry which is preliminary data.</text>
</comment>
<name>A0ABT0BW35_9SPHN</name>
<feature type="signal peptide" evidence="1">
    <location>
        <begin position="1"/>
        <end position="21"/>
    </location>
</feature>
<protein>
    <submittedName>
        <fullName evidence="2">Uncharacterized protein</fullName>
    </submittedName>
</protein>
<sequence length="276" mass="30297">MKLIAGPILAGLLTIPLPATAATRPQDLSGASRAQYDRVQRDRDQIAADLRLSRKTVDAIAAVVLGKQSRLNDTQLVNAIREQARTARRLLDENGKLRERIAYLENPAIRDPALAALNRAHRAIDEGRFTDAEFEYATIRQIRWDQVHDGLESWKAAVDGQAGAAILAGEYDRAEDLRLAAGEEMRARLEAAGKQAQWEQICAAARERYQYGDVFGAPEALERAASLYRERALPMYPEPSWQWAQVENSLGIVLGGQGERTGGAAGVALLDRSEAA</sequence>
<dbReference type="EMBL" id="JALHLG010000087">
    <property type="protein sequence ID" value="MCJ2189268.1"/>
    <property type="molecule type" value="Genomic_DNA"/>
</dbReference>
<gene>
    <name evidence="2" type="ORF">MTR66_20995</name>
</gene>
<reference evidence="2 3" key="1">
    <citation type="submission" date="2022-04" db="EMBL/GenBank/DDBJ databases">
        <title>Identification of a novel bacterium isolated from mangrove sediments.</title>
        <authorList>
            <person name="Pan X."/>
        </authorList>
    </citation>
    <scope>NUCLEOTIDE SEQUENCE [LARGE SCALE GENOMIC DNA]</scope>
    <source>
        <strain evidence="2 3">B2638</strain>
    </source>
</reference>
<evidence type="ECO:0000313" key="2">
    <source>
        <dbReference type="EMBL" id="MCJ2189268.1"/>
    </source>
</evidence>
<evidence type="ECO:0000313" key="3">
    <source>
        <dbReference type="Proteomes" id="UP001202281"/>
    </source>
</evidence>
<dbReference type="Proteomes" id="UP001202281">
    <property type="component" value="Unassembled WGS sequence"/>
</dbReference>
<keyword evidence="1" id="KW-0732">Signal</keyword>
<evidence type="ECO:0000256" key="1">
    <source>
        <dbReference type="SAM" id="SignalP"/>
    </source>
</evidence>